<sequence>MIIIKERRKELVVILISSNDKKKKEEGFLYVSSSLCCDVHTKVPNRYLLDCWTFAASKILQLSSSNVCTALTISC</sequence>
<evidence type="ECO:0000313" key="1">
    <source>
        <dbReference type="EMBL" id="TYJ29043.1"/>
    </source>
</evidence>
<protein>
    <submittedName>
        <fullName evidence="1">Uncharacterized protein</fullName>
    </submittedName>
</protein>
<proteinExistence type="predicted"/>
<dbReference type="Proteomes" id="UP000323597">
    <property type="component" value="Chromosome A06"/>
</dbReference>
<reference evidence="1 2" key="1">
    <citation type="submission" date="2019-07" db="EMBL/GenBank/DDBJ databases">
        <title>WGS assembly of Gossypium mustelinum.</title>
        <authorList>
            <person name="Chen Z.J."/>
            <person name="Sreedasyam A."/>
            <person name="Ando A."/>
            <person name="Song Q."/>
            <person name="De L."/>
            <person name="Hulse-Kemp A."/>
            <person name="Ding M."/>
            <person name="Ye W."/>
            <person name="Kirkbride R."/>
            <person name="Jenkins J."/>
            <person name="Plott C."/>
            <person name="Lovell J."/>
            <person name="Lin Y.-M."/>
            <person name="Vaughn R."/>
            <person name="Liu B."/>
            <person name="Li W."/>
            <person name="Simpson S."/>
            <person name="Scheffler B."/>
            <person name="Saski C."/>
            <person name="Grover C."/>
            <person name="Hu G."/>
            <person name="Conover J."/>
            <person name="Carlson J."/>
            <person name="Shu S."/>
            <person name="Boston L."/>
            <person name="Williams M."/>
            <person name="Peterson D."/>
            <person name="Mcgee K."/>
            <person name="Jones D."/>
            <person name="Wendel J."/>
            <person name="Stelly D."/>
            <person name="Grimwood J."/>
            <person name="Schmutz J."/>
        </authorList>
    </citation>
    <scope>NUCLEOTIDE SEQUENCE [LARGE SCALE GENOMIC DNA]</scope>
    <source>
        <strain evidence="1">1408120.09</strain>
    </source>
</reference>
<name>A0A5D2YSE8_GOSMU</name>
<dbReference type="EMBL" id="CM017641">
    <property type="protein sequence ID" value="TYJ29043.1"/>
    <property type="molecule type" value="Genomic_DNA"/>
</dbReference>
<keyword evidence="2" id="KW-1185">Reference proteome</keyword>
<dbReference type="AlphaFoldDB" id="A0A5D2YSE8"/>
<evidence type="ECO:0000313" key="2">
    <source>
        <dbReference type="Proteomes" id="UP000323597"/>
    </source>
</evidence>
<accession>A0A5D2YSE8</accession>
<gene>
    <name evidence="1" type="ORF">E1A91_A06G042900v1</name>
</gene>
<organism evidence="1 2">
    <name type="scientific">Gossypium mustelinum</name>
    <name type="common">Cotton</name>
    <name type="synonym">Gossypium caicoense</name>
    <dbReference type="NCBI Taxonomy" id="34275"/>
    <lineage>
        <taxon>Eukaryota</taxon>
        <taxon>Viridiplantae</taxon>
        <taxon>Streptophyta</taxon>
        <taxon>Embryophyta</taxon>
        <taxon>Tracheophyta</taxon>
        <taxon>Spermatophyta</taxon>
        <taxon>Magnoliopsida</taxon>
        <taxon>eudicotyledons</taxon>
        <taxon>Gunneridae</taxon>
        <taxon>Pentapetalae</taxon>
        <taxon>rosids</taxon>
        <taxon>malvids</taxon>
        <taxon>Malvales</taxon>
        <taxon>Malvaceae</taxon>
        <taxon>Malvoideae</taxon>
        <taxon>Gossypium</taxon>
    </lineage>
</organism>